<dbReference type="InterPro" id="IPR036390">
    <property type="entry name" value="WH_DNA-bd_sf"/>
</dbReference>
<dbReference type="GO" id="GO:0006260">
    <property type="term" value="P:DNA replication"/>
    <property type="evidence" value="ECO:0007669"/>
    <property type="project" value="InterPro"/>
</dbReference>
<dbReference type="Pfam" id="PF05732">
    <property type="entry name" value="RepL"/>
    <property type="match status" value="1"/>
</dbReference>
<dbReference type="AlphaFoldDB" id="A0A0H5QMF2"/>
<dbReference type="SUPFAM" id="SSF46785">
    <property type="entry name" value="Winged helix' DNA-binding domain"/>
    <property type="match status" value="1"/>
</dbReference>
<dbReference type="EMBL" id="LN853898">
    <property type="protein sequence ID" value="CRY96952.1"/>
    <property type="molecule type" value="Genomic_DNA"/>
</dbReference>
<organism evidence="2">
    <name type="scientific">uncultured prokaryote</name>
    <dbReference type="NCBI Taxonomy" id="198431"/>
    <lineage>
        <taxon>unclassified sequences</taxon>
        <taxon>environmental samples</taxon>
    </lineage>
</organism>
<dbReference type="InterPro" id="IPR008813">
    <property type="entry name" value="Plasmid_replication_RepL"/>
</dbReference>
<feature type="domain" description="Plasmid replication protein RepL" evidence="1">
    <location>
        <begin position="1"/>
        <end position="147"/>
    </location>
</feature>
<geneLocation type="plasmid" evidence="2">
    <name>pRGFK1334</name>
</geneLocation>
<protein>
    <recommendedName>
        <fullName evidence="1">Plasmid replication protein RepL domain-containing protein</fullName>
    </recommendedName>
</protein>
<sequence>MKTEKKQKFVGYKLLVDPATGEQYPMQMNVLEDRDFNFHKVWLQHLVNSLDGISNQRLRLAFWIIDHLDRENKLVMTQRAIAKSTKMSIQTVNKTLKALQEGEPAFLQKINSGAYRVNPDVIWKGSYSNRMGVCFEYKTEKGAAADEESSTD</sequence>
<evidence type="ECO:0000259" key="1">
    <source>
        <dbReference type="Pfam" id="PF05732"/>
    </source>
</evidence>
<keyword evidence="2" id="KW-0614">Plasmid</keyword>
<dbReference type="InterPro" id="IPR036388">
    <property type="entry name" value="WH-like_DNA-bd_sf"/>
</dbReference>
<dbReference type="CDD" id="cd00092">
    <property type="entry name" value="HTH_CRP"/>
    <property type="match status" value="1"/>
</dbReference>
<name>A0A0H5QMF2_9ZZZZ</name>
<accession>A0A0H5QMF2</accession>
<dbReference type="GO" id="GO:0006276">
    <property type="term" value="P:plasmid maintenance"/>
    <property type="evidence" value="ECO:0007669"/>
    <property type="project" value="InterPro"/>
</dbReference>
<dbReference type="Gene3D" id="1.10.10.10">
    <property type="entry name" value="Winged helix-like DNA-binding domain superfamily/Winged helix DNA-binding domain"/>
    <property type="match status" value="1"/>
</dbReference>
<proteinExistence type="predicted"/>
<evidence type="ECO:0000313" key="2">
    <source>
        <dbReference type="EMBL" id="CRY96952.1"/>
    </source>
</evidence>
<reference evidence="2" key="2">
    <citation type="submission" date="2015-07" db="EMBL/GenBank/DDBJ databases">
        <title>Plasmids, circular viruses and viroids from rat gut.</title>
        <authorList>
            <person name="Jorgensen T.J."/>
            <person name="Hansen M.A."/>
            <person name="Xu Z."/>
            <person name="Tabak M.A."/>
            <person name="Sorensen S.J."/>
            <person name="Hansen L.H."/>
        </authorList>
    </citation>
    <scope>NUCLEOTIDE SEQUENCE</scope>
    <source>
        <plasmid evidence="2">pRGFK1334</plasmid>
    </source>
</reference>
<reference evidence="2" key="1">
    <citation type="submission" date="2015-06" db="EMBL/GenBank/DDBJ databases">
        <authorList>
            <person name="Joergensen T."/>
        </authorList>
    </citation>
    <scope>NUCLEOTIDE SEQUENCE</scope>
    <source>
        <plasmid evidence="2">pRGFK1334</plasmid>
    </source>
</reference>